<gene>
    <name evidence="1" type="ORF">EVAR_28478_1</name>
</gene>
<dbReference type="AlphaFoldDB" id="A0A4C1WNS3"/>
<proteinExistence type="predicted"/>
<dbReference type="EMBL" id="BGZK01000617">
    <property type="protein sequence ID" value="GBP53136.1"/>
    <property type="molecule type" value="Genomic_DNA"/>
</dbReference>
<dbReference type="STRING" id="151549.A0A4C1WNS3"/>
<keyword evidence="2" id="KW-1185">Reference proteome</keyword>
<reference evidence="1 2" key="1">
    <citation type="journal article" date="2019" name="Commun. Biol.">
        <title>The bagworm genome reveals a unique fibroin gene that provides high tensile strength.</title>
        <authorList>
            <person name="Kono N."/>
            <person name="Nakamura H."/>
            <person name="Ohtoshi R."/>
            <person name="Tomita M."/>
            <person name="Numata K."/>
            <person name="Arakawa K."/>
        </authorList>
    </citation>
    <scope>NUCLEOTIDE SEQUENCE [LARGE SCALE GENOMIC DNA]</scope>
</reference>
<organism evidence="1 2">
    <name type="scientific">Eumeta variegata</name>
    <name type="common">Bagworm moth</name>
    <name type="synonym">Eumeta japonica</name>
    <dbReference type="NCBI Taxonomy" id="151549"/>
    <lineage>
        <taxon>Eukaryota</taxon>
        <taxon>Metazoa</taxon>
        <taxon>Ecdysozoa</taxon>
        <taxon>Arthropoda</taxon>
        <taxon>Hexapoda</taxon>
        <taxon>Insecta</taxon>
        <taxon>Pterygota</taxon>
        <taxon>Neoptera</taxon>
        <taxon>Endopterygota</taxon>
        <taxon>Lepidoptera</taxon>
        <taxon>Glossata</taxon>
        <taxon>Ditrysia</taxon>
        <taxon>Tineoidea</taxon>
        <taxon>Psychidae</taxon>
        <taxon>Oiketicinae</taxon>
        <taxon>Eumeta</taxon>
    </lineage>
</organism>
<name>A0A4C1WNS3_EUMVA</name>
<evidence type="ECO:0000313" key="1">
    <source>
        <dbReference type="EMBL" id="GBP53136.1"/>
    </source>
</evidence>
<evidence type="ECO:0000313" key="2">
    <source>
        <dbReference type="Proteomes" id="UP000299102"/>
    </source>
</evidence>
<dbReference type="Proteomes" id="UP000299102">
    <property type="component" value="Unassembled WGS sequence"/>
</dbReference>
<sequence>MSIKSQKELYEECSEIFEKSYSVRSLSDESSSGCDEDELLARELLVRLSPAVLSKLRKKFSHMTMSHDDDIQRVFEISDCFLPRKEQITYDLMKNSGTTSSSLYSLTLGRRTRRAASVALEVQDVLNVLESYLVFLKEREVVSRAGGILLRSKVEVVMAAAAAAEGVEFPAQARAHGGLAIDSDTFLSSIHNIFDGPKYTVHAEKLFSLLDPFRTGKIWWGDLLDELVKIGARKTRARADVWATIAPKHMDMKRMAHCRRETIVALVSMENEGGFCYAAVSRGGRVGLYPGALGTRPLTCYRALGEGRQRVRNTWITDAVYMTLDCKRGRDRVVDRAARCGAVPTRQLV</sequence>
<accession>A0A4C1WNS3</accession>
<protein>
    <submittedName>
        <fullName evidence="1">Uncharacterized protein</fullName>
    </submittedName>
</protein>
<dbReference type="OrthoDB" id="691673at2759"/>
<comment type="caution">
    <text evidence="1">The sequence shown here is derived from an EMBL/GenBank/DDBJ whole genome shotgun (WGS) entry which is preliminary data.</text>
</comment>